<dbReference type="AlphaFoldDB" id="A0A395HXR0"/>
<feature type="region of interest" description="Disordered" evidence="1">
    <location>
        <begin position="318"/>
        <end position="338"/>
    </location>
</feature>
<evidence type="ECO:0000313" key="3">
    <source>
        <dbReference type="EMBL" id="RAL12711.1"/>
    </source>
</evidence>
<keyword evidence="4" id="KW-1185">Reference proteome</keyword>
<dbReference type="VEuPathDB" id="FungiDB:BO97DRAFT_477710"/>
<dbReference type="Proteomes" id="UP000248961">
    <property type="component" value="Unassembled WGS sequence"/>
</dbReference>
<keyword evidence="2" id="KW-0812">Transmembrane</keyword>
<proteinExistence type="predicted"/>
<evidence type="ECO:0000313" key="4">
    <source>
        <dbReference type="Proteomes" id="UP000248961"/>
    </source>
</evidence>
<name>A0A395HXR0_ASPHC</name>
<evidence type="ECO:0000256" key="2">
    <source>
        <dbReference type="SAM" id="Phobius"/>
    </source>
</evidence>
<organism evidence="3 4">
    <name type="scientific">Aspergillus homomorphus (strain CBS 101889)</name>
    <dbReference type="NCBI Taxonomy" id="1450537"/>
    <lineage>
        <taxon>Eukaryota</taxon>
        <taxon>Fungi</taxon>
        <taxon>Dikarya</taxon>
        <taxon>Ascomycota</taxon>
        <taxon>Pezizomycotina</taxon>
        <taxon>Eurotiomycetes</taxon>
        <taxon>Eurotiomycetidae</taxon>
        <taxon>Eurotiales</taxon>
        <taxon>Aspergillaceae</taxon>
        <taxon>Aspergillus</taxon>
        <taxon>Aspergillus subgen. Circumdati</taxon>
    </lineage>
</organism>
<feature type="transmembrane region" description="Helical" evidence="2">
    <location>
        <begin position="12"/>
        <end position="32"/>
    </location>
</feature>
<dbReference type="OrthoDB" id="5367275at2759"/>
<sequence>MVLLTSSTVSVIISSGVICVFTFALFLSGYVLQQQSVRNIQHAIRAPDRPSGPLYRDNVKNNNPEIFANTEPQIPNQQPILPPQEERTQDQEQEQDQPATDPIPPSSPPQGNYAYLQLLSSPNPTTICSAILFFQHLATNHTKIQDRLFMYPREWDSIPPTTTSQSPSEAEQITQALTLLRHASLQYGIWLLPIDTTAAAGARLTDTKLLRLGQIQFVPYDSVLYLPSPGLVLDTAKLDSVLLGRPLPGRFEAARLDSVSNPAWVPVPLRPEREERLPSTAYLVTVNNVGNGVPMVEARGHVLNSELEGFGGLVSRVPSSDSDLEREVGLEGQGEGAG</sequence>
<dbReference type="RefSeq" id="XP_025551865.1">
    <property type="nucleotide sequence ID" value="XM_025700575.1"/>
</dbReference>
<feature type="region of interest" description="Disordered" evidence="1">
    <location>
        <begin position="47"/>
        <end position="113"/>
    </location>
</feature>
<keyword evidence="2" id="KW-1133">Transmembrane helix</keyword>
<accession>A0A395HXR0</accession>
<keyword evidence="2" id="KW-0472">Membrane</keyword>
<gene>
    <name evidence="3" type="ORF">BO97DRAFT_477710</name>
</gene>
<reference evidence="3 4" key="1">
    <citation type="submission" date="2018-02" db="EMBL/GenBank/DDBJ databases">
        <title>The genomes of Aspergillus section Nigri reveals drivers in fungal speciation.</title>
        <authorList>
            <consortium name="DOE Joint Genome Institute"/>
            <person name="Vesth T.C."/>
            <person name="Nybo J."/>
            <person name="Theobald S."/>
            <person name="Brandl J."/>
            <person name="Frisvad J.C."/>
            <person name="Nielsen K.F."/>
            <person name="Lyhne E.K."/>
            <person name="Kogle M.E."/>
            <person name="Kuo A."/>
            <person name="Riley R."/>
            <person name="Clum A."/>
            <person name="Nolan M."/>
            <person name="Lipzen A."/>
            <person name="Salamov A."/>
            <person name="Henrissat B."/>
            <person name="Wiebenga A."/>
            <person name="De vries R.P."/>
            <person name="Grigoriev I.V."/>
            <person name="Mortensen U.H."/>
            <person name="Andersen M.R."/>
            <person name="Baker S.E."/>
        </authorList>
    </citation>
    <scope>NUCLEOTIDE SEQUENCE [LARGE SCALE GENOMIC DNA]</scope>
    <source>
        <strain evidence="3 4">CBS 101889</strain>
    </source>
</reference>
<dbReference type="GeneID" id="37204864"/>
<protein>
    <submittedName>
        <fullName evidence="3">Uncharacterized protein</fullName>
    </submittedName>
</protein>
<evidence type="ECO:0000256" key="1">
    <source>
        <dbReference type="SAM" id="MobiDB-lite"/>
    </source>
</evidence>
<dbReference type="EMBL" id="KZ824282">
    <property type="protein sequence ID" value="RAL12711.1"/>
    <property type="molecule type" value="Genomic_DNA"/>
</dbReference>